<dbReference type="OrthoDB" id="7063737at2"/>
<dbReference type="Proteomes" id="UP000288669">
    <property type="component" value="Unassembled WGS sequence"/>
</dbReference>
<dbReference type="AlphaFoldDB" id="A0A430AH87"/>
<keyword evidence="2" id="KW-1185">Reference proteome</keyword>
<dbReference type="EMBL" id="NGJZ01000002">
    <property type="protein sequence ID" value="RSU07292.1"/>
    <property type="molecule type" value="Genomic_DNA"/>
</dbReference>
<protein>
    <recommendedName>
        <fullName evidence="3">HEPN domain-containing protein</fullName>
    </recommendedName>
</protein>
<comment type="caution">
    <text evidence="1">The sequence shown here is derived from an EMBL/GenBank/DDBJ whole genome shotgun (WGS) entry which is preliminary data.</text>
</comment>
<proteinExistence type="predicted"/>
<name>A0A430AH87_9ENTE</name>
<sequence length="312" mass="37052">MQISDVTMDYFLQFIKSEVKLPDLSKDFREPSFNLDVNAIIGWENQDLNHGYAESFYKAGKLMIEKGADFYDYYVYPIMFNYRQYIELALKDLLIKSQVCFNQSIKVNITHDLETVLTSLCDILDSQDKAFLLPEEIRQFILMYYKQDKKNDRYRYPYDTKGNLTNSYDHHFINLEVIYNSMELVHEYLFGIYLIFDEIDEAVYLHFLNFINKITSFKNVEELKDKTNDKLYVIEFKTIPFSVLTKKIDEREPKKYLKLDNANVVIENNHAEIPIIYLDIEKGIEKKISVARYEYVVNKEGVKKINSFSVDL</sequence>
<evidence type="ECO:0000313" key="2">
    <source>
        <dbReference type="Proteomes" id="UP000288669"/>
    </source>
</evidence>
<dbReference type="RefSeq" id="WP_126825189.1">
    <property type="nucleotide sequence ID" value="NZ_JBHLWU010000002.1"/>
</dbReference>
<evidence type="ECO:0000313" key="1">
    <source>
        <dbReference type="EMBL" id="RSU07292.1"/>
    </source>
</evidence>
<accession>A0A430AH87</accession>
<evidence type="ECO:0008006" key="3">
    <source>
        <dbReference type="Google" id="ProtNLM"/>
    </source>
</evidence>
<organism evidence="1 2">
    <name type="scientific">Vagococcus entomophilus</name>
    <dbReference type="NCBI Taxonomy" id="1160095"/>
    <lineage>
        <taxon>Bacteria</taxon>
        <taxon>Bacillati</taxon>
        <taxon>Bacillota</taxon>
        <taxon>Bacilli</taxon>
        <taxon>Lactobacillales</taxon>
        <taxon>Enterococcaceae</taxon>
        <taxon>Vagococcus</taxon>
    </lineage>
</organism>
<gene>
    <name evidence="1" type="ORF">CBF30_08555</name>
</gene>
<reference evidence="1 2" key="1">
    <citation type="submission" date="2017-05" db="EMBL/GenBank/DDBJ databases">
        <title>Vagococcus spp. assemblies.</title>
        <authorList>
            <person name="Gulvik C.A."/>
        </authorList>
    </citation>
    <scope>NUCLEOTIDE SEQUENCE [LARGE SCALE GENOMIC DNA]</scope>
    <source>
        <strain evidence="1 2">DSM 24756</strain>
    </source>
</reference>